<accession>A0ABR1FQM7</accession>
<dbReference type="EMBL" id="JBBJCI010000289">
    <property type="protein sequence ID" value="KAK7235823.1"/>
    <property type="molecule type" value="Genomic_DNA"/>
</dbReference>
<dbReference type="Pfam" id="PF05336">
    <property type="entry name" value="rhaM"/>
    <property type="match status" value="1"/>
</dbReference>
<keyword evidence="2" id="KW-1185">Reference proteome</keyword>
<dbReference type="Proteomes" id="UP001363151">
    <property type="component" value="Unassembled WGS sequence"/>
</dbReference>
<dbReference type="PANTHER" id="PTHR34389">
    <property type="entry name" value="L-RHAMNOSE MUTAROTASE"/>
    <property type="match status" value="1"/>
</dbReference>
<comment type="caution">
    <text evidence="1">The sequence shown here is derived from an EMBL/GenBank/DDBJ whole genome shotgun (WGS) entry which is preliminary data.</text>
</comment>
<evidence type="ECO:0000313" key="2">
    <source>
        <dbReference type="Proteomes" id="UP001363151"/>
    </source>
</evidence>
<dbReference type="Gene3D" id="3.30.70.100">
    <property type="match status" value="1"/>
</dbReference>
<dbReference type="PANTHER" id="PTHR34389:SF2">
    <property type="entry name" value="L-RHAMNOSE MUTAROTASE"/>
    <property type="match status" value="1"/>
</dbReference>
<dbReference type="InterPro" id="IPR008000">
    <property type="entry name" value="Rham/fucose_mutarotase"/>
</dbReference>
<organism evidence="1 2">
    <name type="scientific">Aureococcus anophagefferens</name>
    <name type="common">Harmful bloom alga</name>
    <dbReference type="NCBI Taxonomy" id="44056"/>
    <lineage>
        <taxon>Eukaryota</taxon>
        <taxon>Sar</taxon>
        <taxon>Stramenopiles</taxon>
        <taxon>Ochrophyta</taxon>
        <taxon>Pelagophyceae</taxon>
        <taxon>Pelagomonadales</taxon>
        <taxon>Pelagomonadaceae</taxon>
        <taxon>Aureococcus</taxon>
    </lineage>
</organism>
<proteinExistence type="predicted"/>
<protein>
    <submittedName>
        <fullName evidence="1">L-rhamnose mutarotase</fullName>
    </submittedName>
</protein>
<evidence type="ECO:0000313" key="1">
    <source>
        <dbReference type="EMBL" id="KAK7235823.1"/>
    </source>
</evidence>
<dbReference type="SUPFAM" id="SSF54909">
    <property type="entry name" value="Dimeric alpha+beta barrel"/>
    <property type="match status" value="1"/>
</dbReference>
<reference evidence="1 2" key="1">
    <citation type="submission" date="2024-03" db="EMBL/GenBank/DDBJ databases">
        <title>Aureococcus anophagefferens CCMP1851 and Kratosvirus quantuckense: Draft genome of a second virus-susceptible host strain in the model system.</title>
        <authorList>
            <person name="Chase E."/>
            <person name="Truchon A.R."/>
            <person name="Schepens W."/>
            <person name="Wilhelm S.W."/>
        </authorList>
    </citation>
    <scope>NUCLEOTIDE SEQUENCE [LARGE SCALE GENOMIC DNA]</scope>
    <source>
        <strain evidence="1 2">CCMP1851</strain>
    </source>
</reference>
<sequence>MESPRSFLCGVACGVGAAAALWAALRRRPRTPPTPQRYTGGRGLTAAGRRRVCFEMRFDPDRLDEYAKRHEAVWPEMQDALTRCGWRNYSLFLRRDGRAVGYFEADGGATFEDCCARMAREPVNARWQREMAQFTPAGEKPDEAAATFEPYFYLGADRAS</sequence>
<dbReference type="InterPro" id="IPR011008">
    <property type="entry name" value="Dimeric_a/b-barrel"/>
</dbReference>
<gene>
    <name evidence="1" type="primary">rhaM</name>
    <name evidence="1" type="ORF">SO694_0006403</name>
</gene>
<name>A0ABR1FQM7_AURAN</name>